<dbReference type="GO" id="GO:0000049">
    <property type="term" value="F:tRNA binding"/>
    <property type="evidence" value="ECO:0007669"/>
    <property type="project" value="UniProtKB-UniRule"/>
</dbReference>
<evidence type="ECO:0000313" key="10">
    <source>
        <dbReference type="Proteomes" id="UP000294830"/>
    </source>
</evidence>
<dbReference type="Pfam" id="PF00825">
    <property type="entry name" value="Ribonuclease_P"/>
    <property type="match status" value="1"/>
</dbReference>
<dbReference type="InterPro" id="IPR020568">
    <property type="entry name" value="Ribosomal_Su5_D2-typ_SF"/>
</dbReference>
<comment type="similarity">
    <text evidence="7">Belongs to the RnpA family.</text>
</comment>
<dbReference type="InterPro" id="IPR000100">
    <property type="entry name" value="RNase_P"/>
</dbReference>
<comment type="function">
    <text evidence="1 7">RNaseP catalyzes the removal of the 5'-leader sequence from pre-tRNA to produce the mature 5'-terminus. It can also cleave other RNA substrates such as 4.5S RNA. The protein component plays an auxiliary but essential role in vivo by binding to the 5'-leader sequence and broadening the substrate specificity of the ribozyme.</text>
</comment>
<evidence type="ECO:0000256" key="6">
    <source>
        <dbReference type="ARBA" id="ARBA00022884"/>
    </source>
</evidence>
<sequence length="138" mass="16457">MKENRFYKTERLCSKKDFEQLFTDSNSFFVYPFKVVYRTVDYSDKEYLKVGMSVSKRNFKRAVKRNYIKRRIREGFRLNKQPLKLLLEERRVGLQLMLVYVSKELQEYGVIEPKIRIILEKLAKILSKDAGMATPSAD</sequence>
<evidence type="ECO:0000256" key="5">
    <source>
        <dbReference type="ARBA" id="ARBA00022801"/>
    </source>
</evidence>
<evidence type="ECO:0000256" key="3">
    <source>
        <dbReference type="ARBA" id="ARBA00022722"/>
    </source>
</evidence>
<dbReference type="InterPro" id="IPR020539">
    <property type="entry name" value="RNase_P_CS"/>
</dbReference>
<comment type="subunit">
    <text evidence="7">Consists of a catalytic RNA component (M1 or rnpB) and a protein subunit.</text>
</comment>
<reference evidence="9 10" key="1">
    <citation type="submission" date="2019-03" db="EMBL/GenBank/DDBJ databases">
        <title>Genomic Encyclopedia of Archaeal and Bacterial Type Strains, Phase II (KMG-II): from individual species to whole genera.</title>
        <authorList>
            <person name="Goeker M."/>
        </authorList>
    </citation>
    <scope>NUCLEOTIDE SEQUENCE [LARGE SCALE GENOMIC DNA]</scope>
    <source>
        <strain evidence="9 10">RL-C</strain>
    </source>
</reference>
<evidence type="ECO:0000256" key="8">
    <source>
        <dbReference type="NCBIfam" id="TIGR00188"/>
    </source>
</evidence>
<keyword evidence="2 7" id="KW-0819">tRNA processing</keyword>
<dbReference type="SUPFAM" id="SSF54211">
    <property type="entry name" value="Ribosomal protein S5 domain 2-like"/>
    <property type="match status" value="1"/>
</dbReference>
<dbReference type="GO" id="GO:0001682">
    <property type="term" value="P:tRNA 5'-leader removal"/>
    <property type="evidence" value="ECO:0007669"/>
    <property type="project" value="UniProtKB-UniRule"/>
</dbReference>
<dbReference type="PANTHER" id="PTHR33992">
    <property type="entry name" value="RIBONUCLEASE P PROTEIN COMPONENT"/>
    <property type="match status" value="1"/>
</dbReference>
<dbReference type="EMBL" id="SLWB01000002">
    <property type="protein sequence ID" value="TCN72167.1"/>
    <property type="molecule type" value="Genomic_DNA"/>
</dbReference>
<gene>
    <name evidence="7" type="primary">rnpA</name>
    <name evidence="9" type="ORF">CLV25_102130</name>
</gene>
<dbReference type="HAMAP" id="MF_00227">
    <property type="entry name" value="RNase_P"/>
    <property type="match status" value="1"/>
</dbReference>
<keyword evidence="10" id="KW-1185">Reference proteome</keyword>
<evidence type="ECO:0000256" key="2">
    <source>
        <dbReference type="ARBA" id="ARBA00022694"/>
    </source>
</evidence>
<dbReference type="Proteomes" id="UP000294830">
    <property type="component" value="Unassembled WGS sequence"/>
</dbReference>
<name>A0A4R2EUB6_9BACT</name>
<dbReference type="AlphaFoldDB" id="A0A4R2EUB6"/>
<dbReference type="GO" id="GO:0030677">
    <property type="term" value="C:ribonuclease P complex"/>
    <property type="evidence" value="ECO:0007669"/>
    <property type="project" value="TreeGrafter"/>
</dbReference>
<dbReference type="EC" id="3.1.26.5" evidence="7 8"/>
<keyword evidence="4 7" id="KW-0255">Endonuclease</keyword>
<dbReference type="GO" id="GO:0004526">
    <property type="term" value="F:ribonuclease P activity"/>
    <property type="evidence" value="ECO:0007669"/>
    <property type="project" value="UniProtKB-UniRule"/>
</dbReference>
<dbReference type="GO" id="GO:0042781">
    <property type="term" value="F:3'-tRNA processing endoribonuclease activity"/>
    <property type="evidence" value="ECO:0007669"/>
    <property type="project" value="TreeGrafter"/>
</dbReference>
<evidence type="ECO:0000256" key="1">
    <source>
        <dbReference type="ARBA" id="ARBA00002663"/>
    </source>
</evidence>
<dbReference type="InterPro" id="IPR014721">
    <property type="entry name" value="Ribsml_uS5_D2-typ_fold_subgr"/>
</dbReference>
<comment type="catalytic activity">
    <reaction evidence="7">
        <text>Endonucleolytic cleavage of RNA, removing 5'-extranucleotides from tRNA precursor.</text>
        <dbReference type="EC" id="3.1.26.5"/>
    </reaction>
</comment>
<keyword evidence="6 7" id="KW-0694">RNA-binding</keyword>
<dbReference type="PANTHER" id="PTHR33992:SF1">
    <property type="entry name" value="RIBONUCLEASE P PROTEIN COMPONENT"/>
    <property type="match status" value="1"/>
</dbReference>
<accession>A0A4R2EUB6</accession>
<comment type="caution">
    <text evidence="9">The sequence shown here is derived from an EMBL/GenBank/DDBJ whole genome shotgun (WGS) entry which is preliminary data.</text>
</comment>
<evidence type="ECO:0000313" key="9">
    <source>
        <dbReference type="EMBL" id="TCN72167.1"/>
    </source>
</evidence>
<keyword evidence="5 7" id="KW-0378">Hydrolase</keyword>
<protein>
    <recommendedName>
        <fullName evidence="7 8">Ribonuclease P protein component</fullName>
        <shortName evidence="7">RNase P protein</shortName>
        <shortName evidence="7">RNaseP protein</shortName>
        <ecNumber evidence="7 8">3.1.26.5</ecNumber>
    </recommendedName>
    <alternativeName>
        <fullName evidence="7">Protein C5</fullName>
    </alternativeName>
</protein>
<dbReference type="Gene3D" id="3.30.230.10">
    <property type="match status" value="1"/>
</dbReference>
<keyword evidence="3 7" id="KW-0540">Nuclease</keyword>
<evidence type="ECO:0000256" key="4">
    <source>
        <dbReference type="ARBA" id="ARBA00022759"/>
    </source>
</evidence>
<organism evidence="9 10">
    <name type="scientific">Acetobacteroides hydrogenigenes</name>
    <dbReference type="NCBI Taxonomy" id="979970"/>
    <lineage>
        <taxon>Bacteria</taxon>
        <taxon>Pseudomonadati</taxon>
        <taxon>Bacteroidota</taxon>
        <taxon>Bacteroidia</taxon>
        <taxon>Bacteroidales</taxon>
        <taxon>Rikenellaceae</taxon>
        <taxon>Acetobacteroides</taxon>
    </lineage>
</organism>
<proteinExistence type="inferred from homology"/>
<dbReference type="PROSITE" id="PS00648">
    <property type="entry name" value="RIBONUCLEASE_P"/>
    <property type="match status" value="1"/>
</dbReference>
<dbReference type="NCBIfam" id="TIGR00188">
    <property type="entry name" value="rnpA"/>
    <property type="match status" value="1"/>
</dbReference>
<evidence type="ECO:0000256" key="7">
    <source>
        <dbReference type="HAMAP-Rule" id="MF_00227"/>
    </source>
</evidence>